<evidence type="ECO:0000313" key="2">
    <source>
        <dbReference type="EMBL" id="ORX47656.1"/>
    </source>
</evidence>
<dbReference type="AlphaFoldDB" id="A0A1Y1V657"/>
<dbReference type="Proteomes" id="UP000193719">
    <property type="component" value="Unassembled WGS sequence"/>
</dbReference>
<reference evidence="2 3" key="1">
    <citation type="submission" date="2016-08" db="EMBL/GenBank/DDBJ databases">
        <title>Genomes of anaerobic fungi encode conserved fungal cellulosomes for biomass hydrolysis.</title>
        <authorList>
            <consortium name="DOE Joint Genome Institute"/>
            <person name="Haitjema C.H."/>
            <person name="Gilmore S.P."/>
            <person name="Henske J.K."/>
            <person name="Solomon K.V."/>
            <person name="De Groot R."/>
            <person name="Kuo A."/>
            <person name="Mondo S.J."/>
            <person name="Salamov A.A."/>
            <person name="Labutti K."/>
            <person name="Zhao Z."/>
            <person name="Chiniquy J."/>
            <person name="Barry K."/>
            <person name="Brewer H.M."/>
            <person name="Purvine S.O."/>
            <person name="Wright A.T."/>
            <person name="Boxma B."/>
            <person name="Van Alen T."/>
            <person name="Hackstein J.H."/>
            <person name="Baker S.E."/>
            <person name="Grigoriev I.V."/>
            <person name="O'Malley M.A."/>
        </authorList>
    </citation>
    <scope>NUCLEOTIDE SEQUENCE [LARGE SCALE GENOMIC DNA]</scope>
    <source>
        <strain evidence="3">finn</strain>
    </source>
</reference>
<sequence length="175" mass="19700">MPYNTKIHGKNPYNAGEVEKKEALVSSTKHSAKFSLASPNKKAKLDTPASPSKKSRKREGDEIDNELKSMKKKVNNQINELNGMKPSEITPKPNFSKYRKRGAKKVGGKKVSKKYNEQKRKNILKNIDSNNLKHVRCVVNSEILNKGLCKTIKSLGPEKIKNVLKKGKTQSNEKK</sequence>
<proteinExistence type="predicted"/>
<keyword evidence="3" id="KW-1185">Reference proteome</keyword>
<name>A0A1Y1V657_9FUNG</name>
<evidence type="ECO:0000313" key="3">
    <source>
        <dbReference type="Proteomes" id="UP000193719"/>
    </source>
</evidence>
<comment type="caution">
    <text evidence="2">The sequence shown here is derived from an EMBL/GenBank/DDBJ whole genome shotgun (WGS) entry which is preliminary data.</text>
</comment>
<accession>A0A1Y1V657</accession>
<dbReference type="OrthoDB" id="2142632at2759"/>
<feature type="region of interest" description="Disordered" evidence="1">
    <location>
        <begin position="1"/>
        <end position="115"/>
    </location>
</feature>
<organism evidence="2 3">
    <name type="scientific">Piromyces finnis</name>
    <dbReference type="NCBI Taxonomy" id="1754191"/>
    <lineage>
        <taxon>Eukaryota</taxon>
        <taxon>Fungi</taxon>
        <taxon>Fungi incertae sedis</taxon>
        <taxon>Chytridiomycota</taxon>
        <taxon>Chytridiomycota incertae sedis</taxon>
        <taxon>Neocallimastigomycetes</taxon>
        <taxon>Neocallimastigales</taxon>
        <taxon>Neocallimastigaceae</taxon>
        <taxon>Piromyces</taxon>
    </lineage>
</organism>
<dbReference type="EMBL" id="MCFH01000030">
    <property type="protein sequence ID" value="ORX47656.1"/>
    <property type="molecule type" value="Genomic_DNA"/>
</dbReference>
<evidence type="ECO:0000256" key="1">
    <source>
        <dbReference type="SAM" id="MobiDB-lite"/>
    </source>
</evidence>
<protein>
    <submittedName>
        <fullName evidence="2">Uncharacterized protein</fullName>
    </submittedName>
</protein>
<reference evidence="2 3" key="2">
    <citation type="submission" date="2016-08" db="EMBL/GenBank/DDBJ databases">
        <title>Pervasive Adenine N6-methylation of Active Genes in Fungi.</title>
        <authorList>
            <consortium name="DOE Joint Genome Institute"/>
            <person name="Mondo S.J."/>
            <person name="Dannebaum R.O."/>
            <person name="Kuo R.C."/>
            <person name="Labutti K."/>
            <person name="Haridas S."/>
            <person name="Kuo A."/>
            <person name="Salamov A."/>
            <person name="Ahrendt S.R."/>
            <person name="Lipzen A."/>
            <person name="Sullivan W."/>
            <person name="Andreopoulos W.B."/>
            <person name="Clum A."/>
            <person name="Lindquist E."/>
            <person name="Daum C."/>
            <person name="Ramamoorthy G.K."/>
            <person name="Gryganskyi A."/>
            <person name="Culley D."/>
            <person name="Magnuson J.K."/>
            <person name="James T.Y."/>
            <person name="O'Malley M.A."/>
            <person name="Stajich J.E."/>
            <person name="Spatafora J.W."/>
            <person name="Visel A."/>
            <person name="Grigoriev I.V."/>
        </authorList>
    </citation>
    <scope>NUCLEOTIDE SEQUENCE [LARGE SCALE GENOMIC DNA]</scope>
    <source>
        <strain evidence="3">finn</strain>
    </source>
</reference>
<gene>
    <name evidence="2" type="ORF">BCR36DRAFT_584757</name>
</gene>
<feature type="compositionally biased region" description="Basic residues" evidence="1">
    <location>
        <begin position="97"/>
        <end position="113"/>
    </location>
</feature>